<protein>
    <submittedName>
        <fullName evidence="2">Neural cell adhesion molecule L1-like protein isoform X1</fullName>
    </submittedName>
</protein>
<keyword evidence="3" id="KW-1185">Reference proteome</keyword>
<dbReference type="InterPro" id="IPR013783">
    <property type="entry name" value="Ig-like_fold"/>
</dbReference>
<dbReference type="InterPro" id="IPR036179">
    <property type="entry name" value="Ig-like_dom_sf"/>
</dbReference>
<reference evidence="2" key="1">
    <citation type="submission" date="2020-07" db="EMBL/GenBank/DDBJ databases">
        <title>Clarias magur genome sequencing, assembly and annotation.</title>
        <authorList>
            <person name="Kushwaha B."/>
            <person name="Kumar R."/>
            <person name="Das P."/>
            <person name="Joshi C.G."/>
            <person name="Kumar D."/>
            <person name="Nagpure N.S."/>
            <person name="Pandey M."/>
            <person name="Agarwal S."/>
            <person name="Srivastava S."/>
            <person name="Singh M."/>
            <person name="Sahoo L."/>
            <person name="Jayasankar P."/>
            <person name="Meher P.K."/>
            <person name="Koringa P.G."/>
            <person name="Iquebal M.A."/>
            <person name="Das S.P."/>
            <person name="Bit A."/>
            <person name="Patnaik S."/>
            <person name="Patel N."/>
            <person name="Shah T.M."/>
            <person name="Hinsu A."/>
            <person name="Jena J.K."/>
        </authorList>
    </citation>
    <scope>NUCLEOTIDE SEQUENCE</scope>
    <source>
        <strain evidence="2">CIFAMagur01</strain>
        <tissue evidence="2">Testis</tissue>
    </source>
</reference>
<sequence length="53" mass="5952">PTKIVNFPQDQRVLVGTTVQLSCQAEVDPSFIKEYEVIWEKDSIPLNDSQSTG</sequence>
<evidence type="ECO:0000259" key="1">
    <source>
        <dbReference type="PROSITE" id="PS50835"/>
    </source>
</evidence>
<organism evidence="2 3">
    <name type="scientific">Clarias magur</name>
    <name type="common">Asian catfish</name>
    <name type="synonym">Macropteronotus magur</name>
    <dbReference type="NCBI Taxonomy" id="1594786"/>
    <lineage>
        <taxon>Eukaryota</taxon>
        <taxon>Metazoa</taxon>
        <taxon>Chordata</taxon>
        <taxon>Craniata</taxon>
        <taxon>Vertebrata</taxon>
        <taxon>Euteleostomi</taxon>
        <taxon>Actinopterygii</taxon>
        <taxon>Neopterygii</taxon>
        <taxon>Teleostei</taxon>
        <taxon>Ostariophysi</taxon>
        <taxon>Siluriformes</taxon>
        <taxon>Clariidae</taxon>
        <taxon>Clarias</taxon>
    </lineage>
</organism>
<feature type="domain" description="Ig-like" evidence="1">
    <location>
        <begin position="1"/>
        <end position="53"/>
    </location>
</feature>
<dbReference type="AlphaFoldDB" id="A0A8J4TZS8"/>
<dbReference type="SUPFAM" id="SSF48726">
    <property type="entry name" value="Immunoglobulin"/>
    <property type="match status" value="1"/>
</dbReference>
<dbReference type="InterPro" id="IPR007110">
    <property type="entry name" value="Ig-like_dom"/>
</dbReference>
<feature type="non-terminal residue" evidence="2">
    <location>
        <position position="1"/>
    </location>
</feature>
<evidence type="ECO:0000313" key="2">
    <source>
        <dbReference type="EMBL" id="KAF5901774.1"/>
    </source>
</evidence>
<proteinExistence type="predicted"/>
<comment type="caution">
    <text evidence="2">The sequence shown here is derived from an EMBL/GenBank/DDBJ whole genome shotgun (WGS) entry which is preliminary data.</text>
</comment>
<dbReference type="EMBL" id="QNUK01000105">
    <property type="protein sequence ID" value="KAF5901774.1"/>
    <property type="molecule type" value="Genomic_DNA"/>
</dbReference>
<dbReference type="Proteomes" id="UP000727407">
    <property type="component" value="Unassembled WGS sequence"/>
</dbReference>
<name>A0A8J4TZS8_CLAMG</name>
<dbReference type="PROSITE" id="PS50835">
    <property type="entry name" value="IG_LIKE"/>
    <property type="match status" value="1"/>
</dbReference>
<feature type="non-terminal residue" evidence="2">
    <location>
        <position position="53"/>
    </location>
</feature>
<dbReference type="Gene3D" id="2.60.40.10">
    <property type="entry name" value="Immunoglobulins"/>
    <property type="match status" value="1"/>
</dbReference>
<accession>A0A8J4TZS8</accession>
<evidence type="ECO:0000313" key="3">
    <source>
        <dbReference type="Proteomes" id="UP000727407"/>
    </source>
</evidence>
<gene>
    <name evidence="2" type="primary">chl1</name>
    <name evidence="2" type="ORF">DAT39_008515</name>
</gene>